<sequence>MGNEAGAARRSWVVRRPQRTTTLRVVEDFAATPEDVFALEVSREGFERAMPPGVEAVSWPERFAPGEVLEIRWGAAGLYPVRWVAVIDAFEEGRTFTDRQVRGPFRFWRHTHLVEPHGSGTGTRHTDVVEFSTGLGPVGDLAAATAIRGGFGPRLKKMHADLANG</sequence>
<dbReference type="RefSeq" id="WP_051049532.1">
    <property type="nucleotide sequence ID" value="NZ_BMXL01000024.1"/>
</dbReference>
<dbReference type="Gene3D" id="3.30.530.20">
    <property type="match status" value="1"/>
</dbReference>
<protein>
    <recommendedName>
        <fullName evidence="3">Cyclase</fullName>
    </recommendedName>
</protein>
<accession>A0A918XHN9</accession>
<proteinExistence type="predicted"/>
<dbReference type="EMBL" id="BMXL01000024">
    <property type="protein sequence ID" value="GHD32747.1"/>
    <property type="molecule type" value="Genomic_DNA"/>
</dbReference>
<comment type="caution">
    <text evidence="1">The sequence shown here is derived from an EMBL/GenBank/DDBJ whole genome shotgun (WGS) entry which is preliminary data.</text>
</comment>
<gene>
    <name evidence="1" type="ORF">GCM10007147_36670</name>
</gene>
<dbReference type="SUPFAM" id="SSF55961">
    <property type="entry name" value="Bet v1-like"/>
    <property type="match status" value="1"/>
</dbReference>
<reference evidence="1 2" key="1">
    <citation type="journal article" date="2014" name="Int. J. Syst. Evol. Microbiol.">
        <title>Complete genome sequence of Corynebacterium casei LMG S-19264T (=DSM 44701T), isolated from a smear-ripened cheese.</title>
        <authorList>
            <consortium name="US DOE Joint Genome Institute (JGI-PGF)"/>
            <person name="Walter F."/>
            <person name="Albersmeier A."/>
            <person name="Kalinowski J."/>
            <person name="Ruckert C."/>
        </authorList>
    </citation>
    <scope>NUCLEOTIDE SEQUENCE [LARGE SCALE GENOMIC DNA]</scope>
    <source>
        <strain evidence="1 2">KCTC 19473</strain>
    </source>
</reference>
<evidence type="ECO:0000313" key="1">
    <source>
        <dbReference type="EMBL" id="GHD32747.1"/>
    </source>
</evidence>
<dbReference type="AlphaFoldDB" id="A0A918XHN9"/>
<dbReference type="InterPro" id="IPR023393">
    <property type="entry name" value="START-like_dom_sf"/>
</dbReference>
<name>A0A918XHN9_9ACTN</name>
<keyword evidence="2" id="KW-1185">Reference proteome</keyword>
<dbReference type="Proteomes" id="UP000654947">
    <property type="component" value="Unassembled WGS sequence"/>
</dbReference>
<evidence type="ECO:0000313" key="2">
    <source>
        <dbReference type="Proteomes" id="UP000654947"/>
    </source>
</evidence>
<evidence type="ECO:0008006" key="3">
    <source>
        <dbReference type="Google" id="ProtNLM"/>
    </source>
</evidence>
<organism evidence="1 2">
    <name type="scientific">Nocardiopsis kunsanensis</name>
    <dbReference type="NCBI Taxonomy" id="141693"/>
    <lineage>
        <taxon>Bacteria</taxon>
        <taxon>Bacillati</taxon>
        <taxon>Actinomycetota</taxon>
        <taxon>Actinomycetes</taxon>
        <taxon>Streptosporangiales</taxon>
        <taxon>Nocardiopsidaceae</taxon>
        <taxon>Nocardiopsis</taxon>
    </lineage>
</organism>